<dbReference type="EMBL" id="GL876969">
    <property type="protein sequence ID" value="KLU86244.1"/>
    <property type="molecule type" value="Genomic_DNA"/>
</dbReference>
<dbReference type="OrthoDB" id="406838at2759"/>
<dbReference type="GO" id="GO:0006508">
    <property type="term" value="P:proteolysis"/>
    <property type="evidence" value="ECO:0007669"/>
    <property type="project" value="InterPro"/>
</dbReference>
<evidence type="ECO:0000313" key="3">
    <source>
        <dbReference type="EMBL" id="KLU86244.1"/>
    </source>
</evidence>
<feature type="compositionally biased region" description="Low complexity" evidence="1">
    <location>
        <begin position="60"/>
        <end position="76"/>
    </location>
</feature>
<feature type="domain" description="Peptidase metallopeptidase" evidence="2">
    <location>
        <begin position="151"/>
        <end position="316"/>
    </location>
</feature>
<evidence type="ECO:0000313" key="5">
    <source>
        <dbReference type="Proteomes" id="UP000011715"/>
    </source>
</evidence>
<reference evidence="4" key="5">
    <citation type="submission" date="2015-06" db="UniProtKB">
        <authorList>
            <consortium name="EnsemblFungi"/>
        </authorList>
    </citation>
    <scope>IDENTIFICATION</scope>
    <source>
        <strain evidence="4">ATCC 64411</strain>
    </source>
</reference>
<dbReference type="GO" id="GO:0008270">
    <property type="term" value="F:zinc ion binding"/>
    <property type="evidence" value="ECO:0007669"/>
    <property type="project" value="InterPro"/>
</dbReference>
<dbReference type="Gene3D" id="3.40.390.10">
    <property type="entry name" value="Collagenase (Catalytic Domain)"/>
    <property type="match status" value="1"/>
</dbReference>
<name>A0A0C4DYX5_MAGP6</name>
<keyword evidence="5" id="KW-1185">Reference proteome</keyword>
<dbReference type="Proteomes" id="UP000011715">
    <property type="component" value="Unassembled WGS sequence"/>
</dbReference>
<dbReference type="eggNOG" id="ENOG502SH8B">
    <property type="taxonomic scope" value="Eukaryota"/>
</dbReference>
<dbReference type="GO" id="GO:0008237">
    <property type="term" value="F:metallopeptidase activity"/>
    <property type="evidence" value="ECO:0007669"/>
    <property type="project" value="InterPro"/>
</dbReference>
<reference evidence="4" key="4">
    <citation type="journal article" date="2015" name="G3 (Bethesda)">
        <title>Genome sequences of three phytopathogenic species of the Magnaporthaceae family of fungi.</title>
        <authorList>
            <person name="Okagaki L.H."/>
            <person name="Nunes C.C."/>
            <person name="Sailsbery J."/>
            <person name="Clay B."/>
            <person name="Brown D."/>
            <person name="John T."/>
            <person name="Oh Y."/>
            <person name="Young N."/>
            <person name="Fitzgerald M."/>
            <person name="Haas B.J."/>
            <person name="Zeng Q."/>
            <person name="Young S."/>
            <person name="Adiconis X."/>
            <person name="Fan L."/>
            <person name="Levin J.Z."/>
            <person name="Mitchell T.K."/>
            <person name="Okubara P.A."/>
            <person name="Farman M.L."/>
            <person name="Kohn L.M."/>
            <person name="Birren B."/>
            <person name="Ma L.-J."/>
            <person name="Dean R.A."/>
        </authorList>
    </citation>
    <scope>NUCLEOTIDE SEQUENCE</scope>
    <source>
        <strain evidence="4">ATCC 64411 / 73-15</strain>
    </source>
</reference>
<evidence type="ECO:0000256" key="1">
    <source>
        <dbReference type="SAM" id="MobiDB-lite"/>
    </source>
</evidence>
<evidence type="ECO:0000259" key="2">
    <source>
        <dbReference type="SMART" id="SM00235"/>
    </source>
</evidence>
<dbReference type="InterPro" id="IPR006026">
    <property type="entry name" value="Peptidase_Metallo"/>
</dbReference>
<dbReference type="SUPFAM" id="SSF55486">
    <property type="entry name" value="Metalloproteases ('zincins'), catalytic domain"/>
    <property type="match status" value="1"/>
</dbReference>
<dbReference type="EnsemblFungi" id="MAPG_05260T0">
    <property type="protein sequence ID" value="MAPG_05260T0"/>
    <property type="gene ID" value="MAPG_05260"/>
</dbReference>
<dbReference type="EMBL" id="ADBL01001245">
    <property type="status" value="NOT_ANNOTATED_CDS"/>
    <property type="molecule type" value="Genomic_DNA"/>
</dbReference>
<reference evidence="3" key="3">
    <citation type="submission" date="2011-03" db="EMBL/GenBank/DDBJ databases">
        <title>Annotation of Magnaporthe poae ATCC 64411.</title>
        <authorList>
            <person name="Ma L.-J."/>
            <person name="Dead R."/>
            <person name="Young S.K."/>
            <person name="Zeng Q."/>
            <person name="Gargeya S."/>
            <person name="Fitzgerald M."/>
            <person name="Haas B."/>
            <person name="Abouelleil A."/>
            <person name="Alvarado L."/>
            <person name="Arachchi H.M."/>
            <person name="Berlin A."/>
            <person name="Brown A."/>
            <person name="Chapman S.B."/>
            <person name="Chen Z."/>
            <person name="Dunbar C."/>
            <person name="Freedman E."/>
            <person name="Gearin G."/>
            <person name="Gellesch M."/>
            <person name="Goldberg J."/>
            <person name="Griggs A."/>
            <person name="Gujja S."/>
            <person name="Heiman D."/>
            <person name="Howarth C."/>
            <person name="Larson L."/>
            <person name="Lui A."/>
            <person name="MacDonald P.J.P."/>
            <person name="Mehta T."/>
            <person name="Montmayeur A."/>
            <person name="Murphy C."/>
            <person name="Neiman D."/>
            <person name="Pearson M."/>
            <person name="Priest M."/>
            <person name="Roberts A."/>
            <person name="Saif S."/>
            <person name="Shea T."/>
            <person name="Shenoy N."/>
            <person name="Sisk P."/>
            <person name="Stolte C."/>
            <person name="Sykes S."/>
            <person name="Yandava C."/>
            <person name="Wortman J."/>
            <person name="Nusbaum C."/>
            <person name="Birren B."/>
        </authorList>
    </citation>
    <scope>NUCLEOTIDE SEQUENCE</scope>
    <source>
        <strain evidence="3">ATCC 64411</strain>
    </source>
</reference>
<protein>
    <recommendedName>
        <fullName evidence="2">Peptidase metallopeptidase domain-containing protein</fullName>
    </recommendedName>
</protein>
<proteinExistence type="predicted"/>
<gene>
    <name evidence="3" type="ORF">MAPG_05260</name>
</gene>
<dbReference type="AlphaFoldDB" id="A0A0C4DYX5"/>
<dbReference type="SMART" id="SM00235">
    <property type="entry name" value="ZnMc"/>
    <property type="match status" value="1"/>
</dbReference>
<dbReference type="STRING" id="644358.A0A0C4DYX5"/>
<feature type="region of interest" description="Disordered" evidence="1">
    <location>
        <begin position="12"/>
        <end position="89"/>
    </location>
</feature>
<reference evidence="5" key="2">
    <citation type="submission" date="2010-05" db="EMBL/GenBank/DDBJ databases">
        <title>The genome sequence of Magnaporthe poae strain ATCC 64411.</title>
        <authorList>
            <person name="Ma L.-J."/>
            <person name="Dead R."/>
            <person name="Young S."/>
            <person name="Zeng Q."/>
            <person name="Koehrsen M."/>
            <person name="Alvarado L."/>
            <person name="Berlin A."/>
            <person name="Chapman S.B."/>
            <person name="Chen Z."/>
            <person name="Freedman E."/>
            <person name="Gellesch M."/>
            <person name="Goldberg J."/>
            <person name="Griggs A."/>
            <person name="Gujja S."/>
            <person name="Heilman E.R."/>
            <person name="Heiman D."/>
            <person name="Hepburn T."/>
            <person name="Howarth C."/>
            <person name="Jen D."/>
            <person name="Larson L."/>
            <person name="Mehta T."/>
            <person name="Neiman D."/>
            <person name="Pearson M."/>
            <person name="Roberts A."/>
            <person name="Saif S."/>
            <person name="Shea T."/>
            <person name="Shenoy N."/>
            <person name="Sisk P."/>
            <person name="Stolte C."/>
            <person name="Sykes S."/>
            <person name="Walk T."/>
            <person name="White J."/>
            <person name="Yandava C."/>
            <person name="Haas B."/>
            <person name="Nusbaum C."/>
            <person name="Birren B."/>
        </authorList>
    </citation>
    <scope>NUCLEOTIDE SEQUENCE [LARGE SCALE GENOMIC DNA]</scope>
    <source>
        <strain evidence="5">ATCC 64411 / 73-15</strain>
    </source>
</reference>
<evidence type="ECO:0000313" key="4">
    <source>
        <dbReference type="EnsemblFungi" id="MAPG_05260T0"/>
    </source>
</evidence>
<feature type="compositionally biased region" description="Polar residues" evidence="1">
    <location>
        <begin position="42"/>
        <end position="58"/>
    </location>
</feature>
<sequence length="354" mass="38346">MDSARITMIAGAAGRHGPGCPAFLDVRTLPPSPPTDRADDATVSSSDLSEDLATTVSGETAPSDASSAPTSPQPDTDLTKGTREIQGPKNIQEVGIEGIPHGEGILHDVAHTLGGGGPSSMSGGYPTELDFGAAHPLSKSVLSAKLGWDGGIPRWQPKQRLKYVVCKNTFPKTSEGAHAAEQLAKAIRMWGDVGVTFEEAQGGAAANFRVVYSPQKHPLAMGFFPNDGPPEARTLWIYAQAFEPRHVNNQANILAHEIGHILGLRHECAMETEQDYPSTMWGKDSPESVMQKSHFDSSMWHVQQQDRDEVKSFYETSQTTHNGMVIRNYTAPSAVYPRLERMVARRFSWPSGTS</sequence>
<dbReference type="VEuPathDB" id="FungiDB:MAPG_05260"/>
<accession>A0A0C4DYX5</accession>
<dbReference type="InterPro" id="IPR024079">
    <property type="entry name" value="MetalloPept_cat_dom_sf"/>
</dbReference>
<organism evidence="4 5">
    <name type="scientific">Magnaporthiopsis poae (strain ATCC 64411 / 73-15)</name>
    <name type="common">Kentucky bluegrass fungus</name>
    <name type="synonym">Magnaporthe poae</name>
    <dbReference type="NCBI Taxonomy" id="644358"/>
    <lineage>
        <taxon>Eukaryota</taxon>
        <taxon>Fungi</taxon>
        <taxon>Dikarya</taxon>
        <taxon>Ascomycota</taxon>
        <taxon>Pezizomycotina</taxon>
        <taxon>Sordariomycetes</taxon>
        <taxon>Sordariomycetidae</taxon>
        <taxon>Magnaporthales</taxon>
        <taxon>Magnaporthaceae</taxon>
        <taxon>Magnaporthiopsis</taxon>
    </lineage>
</organism>
<reference evidence="3" key="1">
    <citation type="submission" date="2010-05" db="EMBL/GenBank/DDBJ databases">
        <title>The Genome Sequence of Magnaporthe poae strain ATCC 64411.</title>
        <authorList>
            <consortium name="The Broad Institute Genome Sequencing Platform"/>
            <consortium name="Broad Institute Genome Sequencing Center for Infectious Disease"/>
            <person name="Ma L.-J."/>
            <person name="Dead R."/>
            <person name="Young S."/>
            <person name="Zeng Q."/>
            <person name="Koehrsen M."/>
            <person name="Alvarado L."/>
            <person name="Berlin A."/>
            <person name="Chapman S.B."/>
            <person name="Chen Z."/>
            <person name="Freedman E."/>
            <person name="Gellesch M."/>
            <person name="Goldberg J."/>
            <person name="Griggs A."/>
            <person name="Gujja S."/>
            <person name="Heilman E.R."/>
            <person name="Heiman D."/>
            <person name="Hepburn T."/>
            <person name="Howarth C."/>
            <person name="Jen D."/>
            <person name="Larson L."/>
            <person name="Mehta T."/>
            <person name="Neiman D."/>
            <person name="Pearson M."/>
            <person name="Roberts A."/>
            <person name="Saif S."/>
            <person name="Shea T."/>
            <person name="Shenoy N."/>
            <person name="Sisk P."/>
            <person name="Stolte C."/>
            <person name="Sykes S."/>
            <person name="Walk T."/>
            <person name="White J."/>
            <person name="Yandava C."/>
            <person name="Haas B."/>
            <person name="Nusbaum C."/>
            <person name="Birren B."/>
        </authorList>
    </citation>
    <scope>NUCLEOTIDE SEQUENCE</scope>
    <source>
        <strain evidence="3">ATCC 64411</strain>
    </source>
</reference>